<sequence length="62" mass="6899">MVLALRCILYKASHVEGSGTTPFRKNRAAEDHSGYVDSDKVQRPFGRTALQRITPATLILIK</sequence>
<protein>
    <submittedName>
        <fullName evidence="1">Uncharacterized protein</fullName>
    </submittedName>
</protein>
<gene>
    <name evidence="1" type="ORF">A2U01_0008563</name>
</gene>
<reference evidence="1 2" key="1">
    <citation type="journal article" date="2018" name="Front. Plant Sci.">
        <title>Red Clover (Trifolium pratense) and Zigzag Clover (T. medium) - A Picture of Genomic Similarities and Differences.</title>
        <authorList>
            <person name="Dluhosova J."/>
            <person name="Istvanek J."/>
            <person name="Nedelnik J."/>
            <person name="Repkova J."/>
        </authorList>
    </citation>
    <scope>NUCLEOTIDE SEQUENCE [LARGE SCALE GENOMIC DNA]</scope>
    <source>
        <strain evidence="2">cv. 10/8</strain>
        <tissue evidence="1">Leaf</tissue>
    </source>
</reference>
<comment type="caution">
    <text evidence="1">The sequence shown here is derived from an EMBL/GenBank/DDBJ whole genome shotgun (WGS) entry which is preliminary data.</text>
</comment>
<keyword evidence="2" id="KW-1185">Reference proteome</keyword>
<dbReference type="EMBL" id="LXQA010012720">
    <property type="protein sequence ID" value="MCH87686.1"/>
    <property type="molecule type" value="Genomic_DNA"/>
</dbReference>
<dbReference type="AlphaFoldDB" id="A0A392MJK6"/>
<name>A0A392MJK6_9FABA</name>
<organism evidence="1 2">
    <name type="scientific">Trifolium medium</name>
    <dbReference type="NCBI Taxonomy" id="97028"/>
    <lineage>
        <taxon>Eukaryota</taxon>
        <taxon>Viridiplantae</taxon>
        <taxon>Streptophyta</taxon>
        <taxon>Embryophyta</taxon>
        <taxon>Tracheophyta</taxon>
        <taxon>Spermatophyta</taxon>
        <taxon>Magnoliopsida</taxon>
        <taxon>eudicotyledons</taxon>
        <taxon>Gunneridae</taxon>
        <taxon>Pentapetalae</taxon>
        <taxon>rosids</taxon>
        <taxon>fabids</taxon>
        <taxon>Fabales</taxon>
        <taxon>Fabaceae</taxon>
        <taxon>Papilionoideae</taxon>
        <taxon>50 kb inversion clade</taxon>
        <taxon>NPAAA clade</taxon>
        <taxon>Hologalegina</taxon>
        <taxon>IRL clade</taxon>
        <taxon>Trifolieae</taxon>
        <taxon>Trifolium</taxon>
    </lineage>
</organism>
<accession>A0A392MJK6</accession>
<evidence type="ECO:0000313" key="2">
    <source>
        <dbReference type="Proteomes" id="UP000265520"/>
    </source>
</evidence>
<dbReference type="Proteomes" id="UP000265520">
    <property type="component" value="Unassembled WGS sequence"/>
</dbReference>
<proteinExistence type="predicted"/>
<evidence type="ECO:0000313" key="1">
    <source>
        <dbReference type="EMBL" id="MCH87686.1"/>
    </source>
</evidence>